<dbReference type="InterPro" id="IPR011055">
    <property type="entry name" value="Dup_hybrid_motif"/>
</dbReference>
<dbReference type="EMBL" id="BAABJE010000023">
    <property type="protein sequence ID" value="GAA4805137.1"/>
    <property type="molecule type" value="Genomic_DNA"/>
</dbReference>
<feature type="compositionally biased region" description="Pro residues" evidence="1">
    <location>
        <begin position="582"/>
        <end position="607"/>
    </location>
</feature>
<dbReference type="InterPro" id="IPR036365">
    <property type="entry name" value="PGBD-like_sf"/>
</dbReference>
<dbReference type="InterPro" id="IPR046519">
    <property type="entry name" value="X-Tfes_XVIPCD"/>
</dbReference>
<feature type="compositionally biased region" description="Polar residues" evidence="1">
    <location>
        <begin position="796"/>
        <end position="805"/>
    </location>
</feature>
<feature type="compositionally biased region" description="Polar residues" evidence="1">
    <location>
        <begin position="1037"/>
        <end position="1047"/>
    </location>
</feature>
<feature type="region of interest" description="Disordered" evidence="1">
    <location>
        <begin position="551"/>
        <end position="740"/>
    </location>
</feature>
<evidence type="ECO:0000259" key="2">
    <source>
        <dbReference type="Pfam" id="PF01471"/>
    </source>
</evidence>
<dbReference type="RefSeq" id="WP_345304629.1">
    <property type="nucleotide sequence ID" value="NZ_BAABJE010000023.1"/>
</dbReference>
<dbReference type="Proteomes" id="UP001499959">
    <property type="component" value="Unassembled WGS sequence"/>
</dbReference>
<feature type="compositionally biased region" description="Pro residues" evidence="1">
    <location>
        <begin position="656"/>
        <end position="687"/>
    </location>
</feature>
<dbReference type="CDD" id="cd12797">
    <property type="entry name" value="M23_peptidase"/>
    <property type="match status" value="1"/>
</dbReference>
<dbReference type="PANTHER" id="PTHR21666:SF270">
    <property type="entry name" value="MUREIN HYDROLASE ACTIVATOR ENVC"/>
    <property type="match status" value="1"/>
</dbReference>
<dbReference type="Pfam" id="PF01471">
    <property type="entry name" value="PG_binding_1"/>
    <property type="match status" value="4"/>
</dbReference>
<organism evidence="5 6">
    <name type="scientific">Lysobacter hankyongensis</name>
    <dbReference type="NCBI Taxonomy" id="1176535"/>
    <lineage>
        <taxon>Bacteria</taxon>
        <taxon>Pseudomonadati</taxon>
        <taxon>Pseudomonadota</taxon>
        <taxon>Gammaproteobacteria</taxon>
        <taxon>Lysobacterales</taxon>
        <taxon>Lysobacteraceae</taxon>
        <taxon>Lysobacter</taxon>
    </lineage>
</organism>
<feature type="domain" description="Peptidoglycan binding-like" evidence="2">
    <location>
        <begin position="851"/>
        <end position="912"/>
    </location>
</feature>
<keyword evidence="6" id="KW-1185">Reference proteome</keyword>
<sequence>MAEHPEKSVQTANDYAAGTIGSLDDAWTRRLIASVVDTESYGGNLDAHNGYGYYGRYQAGAGWLVEAGLVDREKYQAALAASGFESEWDWGVDGGMKTFLNDPANWNNDLSLDKYLASAEMQDQAFQTVSSATYDTAVREGVLNADTPPNVVAGFLKARHLGGYEGAIDAAQGRGNVADDFGTTTGKYYDDIARNNDGFDQHFVPDFERTQTYLTIDPMRDRMLEHGEHGESVARLQQALNDAGIRDADGEPLQADGDFGGKTRDAVRQYQAQQGLDVDGKAGRDTLTALGIYDELRAMPAEVAPTEAAAPVDAAPVDAAPVEAAPVEAAPVEAAPVEAGGSNWPAPGNYVINTKDQPGEGGGEFGESRDGGKREHKGIDIVGEIGDPIEAFRPGEVIQVTEGHPDAGNYIVIDHGDGLTSRYLHLDTINVTVGQKVDENTVIGTMGRSGNTPDEGDTHLHFETRENGSAVDPRKYLDAPPRALLDHGDQGADVRRLQEALNAAGIRDEEGQPLKADGDFGDMTEDAVRKYQEREGLGVDGIAGADTLKSLGIYPGQEPVTAPPAEETSPQPPQEDAVPPSSESPPPQEDAGPPVPPQESPAPPVPPTADEAPVPDGQPPQEEAPPLPPTSESPAPPQDAPAPPVPPGVDEAPVLEGPPPQEEAPPVPPTSESPAPPQDSPAPPVPPKADEAPVLEGPPQRPPQEEAAPPSPPPAPEPLTGIYQDGDRGETVRKIQERLNERMGLDIPVDGIYGPLTEAAVTLYQHQNGLRVDGIAGPETLGKLNEPVRAAAASNIDASSESVPPSRTPPVEEMRKADASPEPQPNTPTQPNATIPASMTASEGVLQQGSTGPEVAKLQTMLNNQGFRGPDGQPIPTNGTFDAATTHALKAFEKENGMDPNGIAGPKTLEALSKAEQSPKLSNPNHPDNALYQQAMKGLEQMPAGTFKNAQERENAAATIAFEAKVSGLSQIDHVKAGGNNAGFFAVQGGLEDPTNKRVYVDREQAVQQTVQQSTQLMQQNTQNQPQAPAQDTTQQRENTQRGALLA</sequence>
<dbReference type="SUPFAM" id="SSF47090">
    <property type="entry name" value="PGBD-like"/>
    <property type="match status" value="4"/>
</dbReference>
<evidence type="ECO:0000313" key="5">
    <source>
        <dbReference type="EMBL" id="GAA4805137.1"/>
    </source>
</evidence>
<feature type="domain" description="Peptidoglycan binding-like" evidence="2">
    <location>
        <begin position="728"/>
        <end position="784"/>
    </location>
</feature>
<feature type="compositionally biased region" description="Basic and acidic residues" evidence="1">
    <location>
        <begin position="725"/>
        <end position="740"/>
    </location>
</feature>
<dbReference type="PRINTS" id="PR01217">
    <property type="entry name" value="PRICHEXTENSN"/>
</dbReference>
<dbReference type="Gene3D" id="1.10.101.10">
    <property type="entry name" value="PGBD-like superfamily/PGBD"/>
    <property type="match status" value="4"/>
</dbReference>
<evidence type="ECO:0000313" key="6">
    <source>
        <dbReference type="Proteomes" id="UP001499959"/>
    </source>
</evidence>
<gene>
    <name evidence="5" type="ORF">GCM10023307_34710</name>
</gene>
<feature type="region of interest" description="Disordered" evidence="1">
    <location>
        <begin position="792"/>
        <end position="836"/>
    </location>
</feature>
<protein>
    <recommendedName>
        <fullName evidence="7">Peptidoglycan DD-metalloendopeptidase family protein</fullName>
    </recommendedName>
</protein>
<proteinExistence type="predicted"/>
<reference evidence="6" key="1">
    <citation type="journal article" date="2019" name="Int. J. Syst. Evol. Microbiol.">
        <title>The Global Catalogue of Microorganisms (GCM) 10K type strain sequencing project: providing services to taxonomists for standard genome sequencing and annotation.</title>
        <authorList>
            <consortium name="The Broad Institute Genomics Platform"/>
            <consortium name="The Broad Institute Genome Sequencing Center for Infectious Disease"/>
            <person name="Wu L."/>
            <person name="Ma J."/>
        </authorList>
    </citation>
    <scope>NUCLEOTIDE SEQUENCE [LARGE SCALE GENOMIC DNA]</scope>
    <source>
        <strain evidence="6">JCM 18204</strain>
    </source>
</reference>
<dbReference type="InterPro" id="IPR016047">
    <property type="entry name" value="M23ase_b-sheet_dom"/>
</dbReference>
<evidence type="ECO:0000259" key="4">
    <source>
        <dbReference type="Pfam" id="PF20410"/>
    </source>
</evidence>
<feature type="compositionally biased region" description="Low complexity" evidence="1">
    <location>
        <begin position="1011"/>
        <end position="1036"/>
    </location>
</feature>
<feature type="region of interest" description="Disordered" evidence="1">
    <location>
        <begin position="354"/>
        <end position="375"/>
    </location>
</feature>
<feature type="domain" description="Peptidoglycan binding-like" evidence="2">
    <location>
        <begin position="490"/>
        <end position="551"/>
    </location>
</feature>
<dbReference type="Pfam" id="PF20410">
    <property type="entry name" value="X-Tfes_XVIPCD"/>
    <property type="match status" value="1"/>
</dbReference>
<dbReference type="Gene3D" id="2.70.70.10">
    <property type="entry name" value="Glucose Permease (Domain IIA)"/>
    <property type="match status" value="1"/>
</dbReference>
<dbReference type="PANTHER" id="PTHR21666">
    <property type="entry name" value="PEPTIDASE-RELATED"/>
    <property type="match status" value="1"/>
</dbReference>
<feature type="domain" description="X-Tfes XVIPCD" evidence="4">
    <location>
        <begin position="923"/>
        <end position="1020"/>
    </location>
</feature>
<name>A0ABP9C7D9_9GAMM</name>
<feature type="domain" description="M23ase beta-sheet core" evidence="3">
    <location>
        <begin position="375"/>
        <end position="473"/>
    </location>
</feature>
<feature type="domain" description="Peptidoglycan binding-like" evidence="2">
    <location>
        <begin position="230"/>
        <end position="290"/>
    </location>
</feature>
<comment type="caution">
    <text evidence="5">The sequence shown here is derived from an EMBL/GenBank/DDBJ whole genome shotgun (WGS) entry which is preliminary data.</text>
</comment>
<dbReference type="InterPro" id="IPR050570">
    <property type="entry name" value="Cell_wall_metabolism_enzyme"/>
</dbReference>
<dbReference type="SUPFAM" id="SSF51261">
    <property type="entry name" value="Duplicated hybrid motif"/>
    <property type="match status" value="1"/>
</dbReference>
<dbReference type="InterPro" id="IPR036366">
    <property type="entry name" value="PGBDSf"/>
</dbReference>
<evidence type="ECO:0000256" key="1">
    <source>
        <dbReference type="SAM" id="MobiDB-lite"/>
    </source>
</evidence>
<feature type="compositionally biased region" description="Basic and acidic residues" evidence="1">
    <location>
        <begin position="366"/>
        <end position="375"/>
    </location>
</feature>
<feature type="region of interest" description="Disordered" evidence="1">
    <location>
        <begin position="1011"/>
        <end position="1047"/>
    </location>
</feature>
<feature type="compositionally biased region" description="Pro residues" evidence="1">
    <location>
        <begin position="616"/>
        <end position="647"/>
    </location>
</feature>
<dbReference type="InterPro" id="IPR002477">
    <property type="entry name" value="Peptidoglycan-bd-like"/>
</dbReference>
<evidence type="ECO:0008006" key="7">
    <source>
        <dbReference type="Google" id="ProtNLM"/>
    </source>
</evidence>
<evidence type="ECO:0000259" key="3">
    <source>
        <dbReference type="Pfam" id="PF01551"/>
    </source>
</evidence>
<accession>A0ABP9C7D9</accession>
<feature type="compositionally biased region" description="Basic and acidic residues" evidence="1">
    <location>
        <begin position="810"/>
        <end position="819"/>
    </location>
</feature>
<dbReference type="Pfam" id="PF01551">
    <property type="entry name" value="Peptidase_M23"/>
    <property type="match status" value="1"/>
</dbReference>